<proteinExistence type="inferred from homology"/>
<evidence type="ECO:0000313" key="9">
    <source>
        <dbReference type="Proteomes" id="UP000348942"/>
    </source>
</evidence>
<evidence type="ECO:0000313" key="8">
    <source>
        <dbReference type="EMBL" id="QGA65820.1"/>
    </source>
</evidence>
<name>A0A5Q0TG02_9VIBR</name>
<accession>A0A5Q0TG02</accession>
<keyword evidence="3" id="KW-0560">Oxidoreductase</keyword>
<dbReference type="GO" id="GO:0051213">
    <property type="term" value="F:dioxygenase activity"/>
    <property type="evidence" value="ECO:0007669"/>
    <property type="project" value="UniProtKB-KW"/>
</dbReference>
<dbReference type="CDD" id="cd16350">
    <property type="entry name" value="VOC_like"/>
    <property type="match status" value="1"/>
</dbReference>
<keyword evidence="2" id="KW-0223">Dioxygenase</keyword>
<dbReference type="Proteomes" id="UP000348942">
    <property type="component" value="Chromosome 1"/>
</dbReference>
<evidence type="ECO:0000256" key="5">
    <source>
        <dbReference type="ARBA" id="ARBA00035013"/>
    </source>
</evidence>
<evidence type="ECO:0000256" key="3">
    <source>
        <dbReference type="ARBA" id="ARBA00023002"/>
    </source>
</evidence>
<evidence type="ECO:0000256" key="1">
    <source>
        <dbReference type="ARBA" id="ARBA00001954"/>
    </source>
</evidence>
<evidence type="ECO:0000256" key="6">
    <source>
        <dbReference type="ARBA" id="ARBA00035023"/>
    </source>
</evidence>
<dbReference type="PANTHER" id="PTHR31136">
    <property type="entry name" value="DUF1338 DOMAIN-CONTAINING PROTEIN"/>
    <property type="match status" value="1"/>
</dbReference>
<evidence type="ECO:0000256" key="7">
    <source>
        <dbReference type="ARBA" id="ARBA00035045"/>
    </source>
</evidence>
<dbReference type="PANTHER" id="PTHR31136:SF5">
    <property type="entry name" value="2-OXOADIPATE DIOXYGENASE_DECARBOXYLASE, CHLOROPLASTIC"/>
    <property type="match status" value="1"/>
</dbReference>
<organism evidence="8 9">
    <name type="scientific">Vibrio algicola</name>
    <dbReference type="NCBI Taxonomy" id="2662262"/>
    <lineage>
        <taxon>Bacteria</taxon>
        <taxon>Pseudomonadati</taxon>
        <taxon>Pseudomonadota</taxon>
        <taxon>Gammaproteobacteria</taxon>
        <taxon>Vibrionales</taxon>
        <taxon>Vibrionaceae</taxon>
        <taxon>Vibrio</taxon>
    </lineage>
</organism>
<dbReference type="EMBL" id="CP045699">
    <property type="protein sequence ID" value="QGA65820.1"/>
    <property type="molecule type" value="Genomic_DNA"/>
</dbReference>
<comment type="similarity">
    <text evidence="5">Belongs to the 2-oxoadipate dioxygenase/decarboxylase family.</text>
</comment>
<dbReference type="InterPro" id="IPR009770">
    <property type="entry name" value="HGLS"/>
</dbReference>
<protein>
    <recommendedName>
        <fullName evidence="6">2-oxoadipate dioxygenase/decarboxylase</fullName>
        <ecNumber evidence="6">1.13.11.93</ecNumber>
    </recommendedName>
    <alternativeName>
        <fullName evidence="7">2-hydroxyglutarate synthase</fullName>
    </alternativeName>
</protein>
<comment type="cofactor">
    <cofactor evidence="1">
        <name>Fe(2+)</name>
        <dbReference type="ChEBI" id="CHEBI:29033"/>
    </cofactor>
</comment>
<keyword evidence="4" id="KW-0408">Iron</keyword>
<dbReference type="RefSeq" id="WP_153447958.1">
    <property type="nucleotide sequence ID" value="NZ_CP045699.1"/>
</dbReference>
<evidence type="ECO:0000256" key="2">
    <source>
        <dbReference type="ARBA" id="ARBA00022964"/>
    </source>
</evidence>
<dbReference type="SMART" id="SM01150">
    <property type="entry name" value="DUF1338"/>
    <property type="match status" value="1"/>
</dbReference>
<dbReference type="Gene3D" id="3.10.180.50">
    <property type="match status" value="1"/>
</dbReference>
<reference evidence="8 9" key="1">
    <citation type="submission" date="2019-10" db="EMBL/GenBank/DDBJ databases">
        <title>Vibrio sp. nov., isolated from Coralline algae surface.</title>
        <authorList>
            <person name="Geng Y."/>
            <person name="Zhang X."/>
        </authorList>
    </citation>
    <scope>NUCLEOTIDE SEQUENCE [LARGE SCALE GENOMIC DNA]</scope>
    <source>
        <strain evidence="8 9">SM1977</strain>
    </source>
</reference>
<dbReference type="EC" id="1.13.11.93" evidence="6"/>
<gene>
    <name evidence="8" type="ORF">GFB47_10720</name>
</gene>
<keyword evidence="9" id="KW-1185">Reference proteome</keyword>
<sequence length="273" mass="30965">MSAVETLFEHFWLDYSERLCPSALKVKSLLRAKKLLTKEKPLINDHIALRTFSGAKLGLDKLAQHFIALGYQQQGEYHFTDKKLYAHHYQHPDPSLPKVFISELLLEQCSERVNQIVSELIHDLPNQYSDNAEFLYQGRPWRLTIEQYQQLAKESEYAAWVAAHGFGANHFTVSVNDLAGFSDLKPMNDFLVWHSFVMNSAGGVIKGSPEVGLEQSSTMADLVEVEFSDGRLTIPAGFYEFSKRYPIGEMEEGELYQGFVTASADKIFESTNS</sequence>
<evidence type="ECO:0000256" key="4">
    <source>
        <dbReference type="ARBA" id="ARBA00023004"/>
    </source>
</evidence>
<dbReference type="Pfam" id="PF07063">
    <property type="entry name" value="HGLS"/>
    <property type="match status" value="1"/>
</dbReference>
<dbReference type="AlphaFoldDB" id="A0A5Q0TG02"/>